<gene>
    <name evidence="2" type="ORF">CLF_101920</name>
</gene>
<name>G7Y6V6_CLOSI</name>
<proteinExistence type="predicted"/>
<evidence type="ECO:0000313" key="2">
    <source>
        <dbReference type="EMBL" id="GAA48691.1"/>
    </source>
</evidence>
<protein>
    <submittedName>
        <fullName evidence="2">Uncharacterized protein</fullName>
    </submittedName>
</protein>
<dbReference type="EMBL" id="DF142904">
    <property type="protein sequence ID" value="GAA48691.1"/>
    <property type="molecule type" value="Genomic_DNA"/>
</dbReference>
<reference evidence="2" key="1">
    <citation type="journal article" date="2011" name="Genome Biol.">
        <title>The draft genome of the carcinogenic human liver fluke Clonorchis sinensis.</title>
        <authorList>
            <person name="Wang X."/>
            <person name="Chen W."/>
            <person name="Huang Y."/>
            <person name="Sun J."/>
            <person name="Men J."/>
            <person name="Liu H."/>
            <person name="Luo F."/>
            <person name="Guo L."/>
            <person name="Lv X."/>
            <person name="Deng C."/>
            <person name="Zhou C."/>
            <person name="Fan Y."/>
            <person name="Li X."/>
            <person name="Huang L."/>
            <person name="Hu Y."/>
            <person name="Liang C."/>
            <person name="Hu X."/>
            <person name="Xu J."/>
            <person name="Yu X."/>
        </authorList>
    </citation>
    <scope>NUCLEOTIDE SEQUENCE [LARGE SCALE GENOMIC DNA]</scope>
    <source>
        <strain evidence="2">Henan</strain>
    </source>
</reference>
<feature type="compositionally biased region" description="Basic residues" evidence="1">
    <location>
        <begin position="11"/>
        <end position="22"/>
    </location>
</feature>
<dbReference type="Proteomes" id="UP000008909">
    <property type="component" value="Unassembled WGS sequence"/>
</dbReference>
<evidence type="ECO:0000256" key="1">
    <source>
        <dbReference type="SAM" id="MobiDB-lite"/>
    </source>
</evidence>
<accession>G7Y6V6</accession>
<dbReference type="AlphaFoldDB" id="G7Y6V6"/>
<evidence type="ECO:0000313" key="3">
    <source>
        <dbReference type="Proteomes" id="UP000008909"/>
    </source>
</evidence>
<organism evidence="2 3">
    <name type="scientific">Clonorchis sinensis</name>
    <name type="common">Chinese liver fluke</name>
    <dbReference type="NCBI Taxonomy" id="79923"/>
    <lineage>
        <taxon>Eukaryota</taxon>
        <taxon>Metazoa</taxon>
        <taxon>Spiralia</taxon>
        <taxon>Lophotrochozoa</taxon>
        <taxon>Platyhelminthes</taxon>
        <taxon>Trematoda</taxon>
        <taxon>Digenea</taxon>
        <taxon>Opisthorchiida</taxon>
        <taxon>Opisthorchiata</taxon>
        <taxon>Opisthorchiidae</taxon>
        <taxon>Clonorchis</taxon>
    </lineage>
</organism>
<feature type="compositionally biased region" description="Basic and acidic residues" evidence="1">
    <location>
        <begin position="1"/>
        <end position="10"/>
    </location>
</feature>
<keyword evidence="3" id="KW-1185">Reference proteome</keyword>
<sequence>MQSNQLDDRKHKQNNHFNLHQKHFGDDRKNTTTCSGVREELTNKEHKSFIANKRVQNLQGVSRYLKVVSDIDPSSLIGVRWTSIIIDRASLNSSLWHHARRLRVKSAKIPEKSIREFGIFNFKDKVHLINRCILITRKPDIFLMSSYFLLVTLDVTYIRVARWKSTINDRFNWVPGESLAKPNMFANECILTPDYTASFRLTKAYFCTKVGHNRQKTQQNSIVREFEIAFYYRNAVEDKRSVTVMAIYQEGHKLSTSRSLPFSTQMGERGSARQTIPWYTEYMVHTESISVTYETVAAESNPQICKARIALANLGHLWRQSTMTLNLEGRVYKAAINTKFRCAPQKDFEVPADYDNDEFTTFYQTTEFRTRFF</sequence>
<feature type="region of interest" description="Disordered" evidence="1">
    <location>
        <begin position="1"/>
        <end position="31"/>
    </location>
</feature>
<reference key="2">
    <citation type="submission" date="2011-10" db="EMBL/GenBank/DDBJ databases">
        <title>The genome and transcriptome sequence of Clonorchis sinensis provide insights into the carcinogenic liver fluke.</title>
        <authorList>
            <person name="Wang X."/>
            <person name="Huang Y."/>
            <person name="Chen W."/>
            <person name="Liu H."/>
            <person name="Guo L."/>
            <person name="Chen Y."/>
            <person name="Luo F."/>
            <person name="Zhou W."/>
            <person name="Sun J."/>
            <person name="Mao Q."/>
            <person name="Liang P."/>
            <person name="Zhou C."/>
            <person name="Tian Y."/>
            <person name="Men J."/>
            <person name="Lv X."/>
            <person name="Huang L."/>
            <person name="Zhou J."/>
            <person name="Hu Y."/>
            <person name="Li R."/>
            <person name="Zhang F."/>
            <person name="Lei H."/>
            <person name="Li X."/>
            <person name="Hu X."/>
            <person name="Liang C."/>
            <person name="Xu J."/>
            <person name="Wu Z."/>
            <person name="Yu X."/>
        </authorList>
    </citation>
    <scope>NUCLEOTIDE SEQUENCE</scope>
    <source>
        <strain>Henan</strain>
    </source>
</reference>